<proteinExistence type="predicted"/>
<protein>
    <submittedName>
        <fullName evidence="2">Uncharacterized protein</fullName>
    </submittedName>
</protein>
<dbReference type="Proteomes" id="UP001470230">
    <property type="component" value="Unassembled WGS sequence"/>
</dbReference>
<keyword evidence="3" id="KW-1185">Reference proteome</keyword>
<evidence type="ECO:0000313" key="2">
    <source>
        <dbReference type="EMBL" id="KAK8882841.1"/>
    </source>
</evidence>
<organism evidence="2 3">
    <name type="scientific">Tritrichomonas musculus</name>
    <dbReference type="NCBI Taxonomy" id="1915356"/>
    <lineage>
        <taxon>Eukaryota</taxon>
        <taxon>Metamonada</taxon>
        <taxon>Parabasalia</taxon>
        <taxon>Tritrichomonadida</taxon>
        <taxon>Tritrichomonadidae</taxon>
        <taxon>Tritrichomonas</taxon>
    </lineage>
</organism>
<evidence type="ECO:0000313" key="3">
    <source>
        <dbReference type="Proteomes" id="UP001470230"/>
    </source>
</evidence>
<dbReference type="EMBL" id="JAPFFF010000009">
    <property type="protein sequence ID" value="KAK8882841.1"/>
    <property type="molecule type" value="Genomic_DNA"/>
</dbReference>
<reference evidence="2 3" key="1">
    <citation type="submission" date="2024-04" db="EMBL/GenBank/DDBJ databases">
        <title>Tritrichomonas musculus Genome.</title>
        <authorList>
            <person name="Alves-Ferreira E."/>
            <person name="Grigg M."/>
            <person name="Lorenzi H."/>
            <person name="Galac M."/>
        </authorList>
    </citation>
    <scope>NUCLEOTIDE SEQUENCE [LARGE SCALE GENOMIC DNA]</scope>
    <source>
        <strain evidence="2 3">EAF2021</strain>
    </source>
</reference>
<feature type="region of interest" description="Disordered" evidence="1">
    <location>
        <begin position="61"/>
        <end position="81"/>
    </location>
</feature>
<feature type="compositionally biased region" description="Polar residues" evidence="1">
    <location>
        <begin position="61"/>
        <end position="76"/>
    </location>
</feature>
<comment type="caution">
    <text evidence="2">The sequence shown here is derived from an EMBL/GenBank/DDBJ whole genome shotgun (WGS) entry which is preliminary data.</text>
</comment>
<gene>
    <name evidence="2" type="ORF">M9Y10_045484</name>
</gene>
<accession>A0ABR2JVQ5</accession>
<name>A0ABR2JVQ5_9EUKA</name>
<sequence length="297" mass="34577">MASNEAIIHNNDRIHNLMCGNKPYVGSTTSKQKADVNIFKDNTDFSKIPFPDPIEPSRFQKSNDYGMNDSALNESYGSEPKSKMKEFNKLKDDESMIRNIDRYLSLYDINSKRKKMLLHQDLENHYFQPLSNKLVKKTSGKEYENYLKAKSRAVTAFDNQVRKNDTFSKELPKIPTLKFDSSDLTDPIIKYKYNAREEKKLTRLIQKSTGELEKTESFPERDTLNLKKYKILTETRFFDGNDNSNSTITSKGKRIDPNKFNSNIAPYIDNFAPSIDRPSYVGRKKQDYQIDHIKFDQ</sequence>
<evidence type="ECO:0000256" key="1">
    <source>
        <dbReference type="SAM" id="MobiDB-lite"/>
    </source>
</evidence>